<dbReference type="Pfam" id="PF00072">
    <property type="entry name" value="Response_reg"/>
    <property type="match status" value="1"/>
</dbReference>
<dbReference type="CDD" id="cd17580">
    <property type="entry name" value="REC_2_DhkD-like"/>
    <property type="match status" value="1"/>
</dbReference>
<dbReference type="Pfam" id="PF13185">
    <property type="entry name" value="GAF_2"/>
    <property type="match status" value="2"/>
</dbReference>
<evidence type="ECO:0000256" key="10">
    <source>
        <dbReference type="ARBA" id="ARBA00023012"/>
    </source>
</evidence>
<dbReference type="InterPro" id="IPR003018">
    <property type="entry name" value="GAF"/>
</dbReference>
<dbReference type="SUPFAM" id="SSF52172">
    <property type="entry name" value="CheY-like"/>
    <property type="match status" value="1"/>
</dbReference>
<feature type="modified residue" description="4-aspartylphosphate" evidence="12">
    <location>
        <position position="1011"/>
    </location>
</feature>
<dbReference type="PROSITE" id="PS50110">
    <property type="entry name" value="RESPONSE_REGULATORY"/>
    <property type="match status" value="1"/>
</dbReference>
<keyword evidence="8" id="KW-0418">Kinase</keyword>
<dbReference type="AlphaFoldDB" id="A0A0K1PX87"/>
<dbReference type="SMART" id="SM00387">
    <property type="entry name" value="HATPase_c"/>
    <property type="match status" value="1"/>
</dbReference>
<keyword evidence="9" id="KW-0067">ATP-binding</keyword>
<dbReference type="KEGG" id="llu:AKJ09_04665"/>
<proteinExistence type="predicted"/>
<evidence type="ECO:0000256" key="7">
    <source>
        <dbReference type="ARBA" id="ARBA00022741"/>
    </source>
</evidence>
<dbReference type="SMART" id="SM00388">
    <property type="entry name" value="HisKA"/>
    <property type="match status" value="1"/>
</dbReference>
<dbReference type="SUPFAM" id="SSF55874">
    <property type="entry name" value="ATPase domain of HSP90 chaperone/DNA topoisomerase II/histidine kinase"/>
    <property type="match status" value="1"/>
</dbReference>
<dbReference type="InterPro" id="IPR001789">
    <property type="entry name" value="Sig_transdc_resp-reg_receiver"/>
</dbReference>
<dbReference type="InterPro" id="IPR011006">
    <property type="entry name" value="CheY-like_superfamily"/>
</dbReference>
<dbReference type="Proteomes" id="UP000064967">
    <property type="component" value="Chromosome"/>
</dbReference>
<dbReference type="EC" id="2.7.13.3" evidence="3"/>
<protein>
    <recommendedName>
        <fullName evidence="3">histidine kinase</fullName>
        <ecNumber evidence="3">2.7.13.3</ecNumber>
    </recommendedName>
</protein>
<dbReference type="PANTHER" id="PTHR43047:SF72">
    <property type="entry name" value="OSMOSENSING HISTIDINE PROTEIN KINASE SLN1"/>
    <property type="match status" value="1"/>
</dbReference>
<dbReference type="OrthoDB" id="9810730at2"/>
<dbReference type="InterPro" id="IPR004358">
    <property type="entry name" value="Sig_transdc_His_kin-like_C"/>
</dbReference>
<dbReference type="CDD" id="cd16922">
    <property type="entry name" value="HATPase_EvgS-ArcB-TorS-like"/>
    <property type="match status" value="1"/>
</dbReference>
<feature type="domain" description="Histidine kinase" evidence="13">
    <location>
        <begin position="700"/>
        <end position="926"/>
    </location>
</feature>
<dbReference type="PRINTS" id="PR00344">
    <property type="entry name" value="BCTRLSENSOR"/>
</dbReference>
<dbReference type="Pfam" id="PF01590">
    <property type="entry name" value="GAF"/>
    <property type="match status" value="1"/>
</dbReference>
<dbReference type="Gene3D" id="3.30.450.40">
    <property type="match status" value="3"/>
</dbReference>
<dbReference type="InterPro" id="IPR036097">
    <property type="entry name" value="HisK_dim/P_sf"/>
</dbReference>
<keyword evidence="4" id="KW-1003">Cell membrane</keyword>
<evidence type="ECO:0000256" key="2">
    <source>
        <dbReference type="ARBA" id="ARBA00004236"/>
    </source>
</evidence>
<evidence type="ECO:0000256" key="9">
    <source>
        <dbReference type="ARBA" id="ARBA00022840"/>
    </source>
</evidence>
<dbReference type="InterPro" id="IPR003661">
    <property type="entry name" value="HisK_dim/P_dom"/>
</dbReference>
<organism evidence="15 16">
    <name type="scientific">Labilithrix luteola</name>
    <dbReference type="NCBI Taxonomy" id="1391654"/>
    <lineage>
        <taxon>Bacteria</taxon>
        <taxon>Pseudomonadati</taxon>
        <taxon>Myxococcota</taxon>
        <taxon>Polyangia</taxon>
        <taxon>Polyangiales</taxon>
        <taxon>Labilitrichaceae</taxon>
        <taxon>Labilithrix</taxon>
    </lineage>
</organism>
<dbReference type="GO" id="GO:0000155">
    <property type="term" value="F:phosphorelay sensor kinase activity"/>
    <property type="evidence" value="ECO:0007669"/>
    <property type="project" value="InterPro"/>
</dbReference>
<dbReference type="CDD" id="cd00082">
    <property type="entry name" value="HisKA"/>
    <property type="match status" value="1"/>
</dbReference>
<dbReference type="Pfam" id="PF00512">
    <property type="entry name" value="HisKA"/>
    <property type="match status" value="1"/>
</dbReference>
<dbReference type="GO" id="GO:0005524">
    <property type="term" value="F:ATP binding"/>
    <property type="evidence" value="ECO:0007669"/>
    <property type="project" value="UniProtKB-KW"/>
</dbReference>
<dbReference type="InterPro" id="IPR029016">
    <property type="entry name" value="GAF-like_dom_sf"/>
</dbReference>
<dbReference type="Gene3D" id="3.30.565.10">
    <property type="entry name" value="Histidine kinase-like ATPase, C-terminal domain"/>
    <property type="match status" value="1"/>
</dbReference>
<dbReference type="SMART" id="SM00065">
    <property type="entry name" value="GAF"/>
    <property type="match status" value="3"/>
</dbReference>
<dbReference type="GO" id="GO:0005886">
    <property type="term" value="C:plasma membrane"/>
    <property type="evidence" value="ECO:0007669"/>
    <property type="project" value="UniProtKB-SubCell"/>
</dbReference>
<dbReference type="Gene3D" id="1.10.287.130">
    <property type="match status" value="1"/>
</dbReference>
<dbReference type="Pfam" id="PF02518">
    <property type="entry name" value="HATPase_c"/>
    <property type="match status" value="1"/>
</dbReference>
<dbReference type="Gene3D" id="3.40.50.2300">
    <property type="match status" value="1"/>
</dbReference>
<feature type="domain" description="Response regulatory" evidence="14">
    <location>
        <begin position="962"/>
        <end position="1079"/>
    </location>
</feature>
<accession>A0A0K1PX87</accession>
<evidence type="ECO:0000256" key="5">
    <source>
        <dbReference type="ARBA" id="ARBA00022553"/>
    </source>
</evidence>
<reference evidence="15 16" key="1">
    <citation type="submission" date="2015-08" db="EMBL/GenBank/DDBJ databases">
        <authorList>
            <person name="Babu N.S."/>
            <person name="Beckwith C.J."/>
            <person name="Beseler K.G."/>
            <person name="Brison A."/>
            <person name="Carone J.V."/>
            <person name="Caskin T.P."/>
            <person name="Diamond M."/>
            <person name="Durham M.E."/>
            <person name="Foxe J.M."/>
            <person name="Go M."/>
            <person name="Henderson B.A."/>
            <person name="Jones I.B."/>
            <person name="McGettigan J.A."/>
            <person name="Micheletti S.J."/>
            <person name="Nasrallah M.E."/>
            <person name="Ortiz D."/>
            <person name="Piller C.R."/>
            <person name="Privatt S.R."/>
            <person name="Schneider S.L."/>
            <person name="Sharp S."/>
            <person name="Smith T.C."/>
            <person name="Stanton J.D."/>
            <person name="Ullery H.E."/>
            <person name="Wilson R.J."/>
            <person name="Serrano M.G."/>
            <person name="Buck G."/>
            <person name="Lee V."/>
            <person name="Wang Y."/>
            <person name="Carvalho R."/>
            <person name="Voegtly L."/>
            <person name="Shi R."/>
            <person name="Duckworth R."/>
            <person name="Johnson A."/>
            <person name="Loviza R."/>
            <person name="Walstead R."/>
            <person name="Shah Z."/>
            <person name="Kiflezghi M."/>
            <person name="Wade K."/>
            <person name="Ball S.L."/>
            <person name="Bradley K.W."/>
            <person name="Asai D.J."/>
            <person name="Bowman C.A."/>
            <person name="Russell D.A."/>
            <person name="Pope W.H."/>
            <person name="Jacobs-Sera D."/>
            <person name="Hendrix R.W."/>
            <person name="Hatfull G.F."/>
        </authorList>
    </citation>
    <scope>NUCLEOTIDE SEQUENCE [LARGE SCALE GENOMIC DNA]</scope>
    <source>
        <strain evidence="15 16">DSM 27648</strain>
    </source>
</reference>
<dbReference type="InterPro" id="IPR005467">
    <property type="entry name" value="His_kinase_dom"/>
</dbReference>
<dbReference type="GO" id="GO:0009927">
    <property type="term" value="F:histidine phosphotransfer kinase activity"/>
    <property type="evidence" value="ECO:0007669"/>
    <property type="project" value="TreeGrafter"/>
</dbReference>
<evidence type="ECO:0000313" key="16">
    <source>
        <dbReference type="Proteomes" id="UP000064967"/>
    </source>
</evidence>
<evidence type="ECO:0000256" key="4">
    <source>
        <dbReference type="ARBA" id="ARBA00022475"/>
    </source>
</evidence>
<dbReference type="InterPro" id="IPR003594">
    <property type="entry name" value="HATPase_dom"/>
</dbReference>
<evidence type="ECO:0000256" key="1">
    <source>
        <dbReference type="ARBA" id="ARBA00000085"/>
    </source>
</evidence>
<dbReference type="FunFam" id="3.30.565.10:FF:000023">
    <property type="entry name" value="PAS domain-containing sensor histidine kinase"/>
    <property type="match status" value="1"/>
</dbReference>
<dbReference type="STRING" id="1391654.AKJ09_04665"/>
<evidence type="ECO:0000256" key="6">
    <source>
        <dbReference type="ARBA" id="ARBA00022679"/>
    </source>
</evidence>
<evidence type="ECO:0000259" key="13">
    <source>
        <dbReference type="PROSITE" id="PS50109"/>
    </source>
</evidence>
<dbReference type="SMART" id="SM00448">
    <property type="entry name" value="REC"/>
    <property type="match status" value="1"/>
</dbReference>
<comment type="subcellular location">
    <subcellularLocation>
        <location evidence="2">Cell membrane</location>
    </subcellularLocation>
</comment>
<dbReference type="PROSITE" id="PS50109">
    <property type="entry name" value="HIS_KIN"/>
    <property type="match status" value="1"/>
</dbReference>
<dbReference type="SUPFAM" id="SSF55781">
    <property type="entry name" value="GAF domain-like"/>
    <property type="match status" value="3"/>
</dbReference>
<evidence type="ECO:0000256" key="12">
    <source>
        <dbReference type="PROSITE-ProRule" id="PRU00169"/>
    </source>
</evidence>
<dbReference type="EMBL" id="CP012333">
    <property type="protein sequence ID" value="AKU98001.1"/>
    <property type="molecule type" value="Genomic_DNA"/>
</dbReference>
<comment type="catalytic activity">
    <reaction evidence="1">
        <text>ATP + protein L-histidine = ADP + protein N-phospho-L-histidine.</text>
        <dbReference type="EC" id="2.7.13.3"/>
    </reaction>
</comment>
<keyword evidence="6" id="KW-0808">Transferase</keyword>
<keyword evidence="11" id="KW-0472">Membrane</keyword>
<evidence type="ECO:0000256" key="8">
    <source>
        <dbReference type="ARBA" id="ARBA00022777"/>
    </source>
</evidence>
<gene>
    <name evidence="15" type="ORF">AKJ09_04665</name>
</gene>
<dbReference type="InterPro" id="IPR036890">
    <property type="entry name" value="HATPase_C_sf"/>
</dbReference>
<keyword evidence="10" id="KW-0902">Two-component regulatory system</keyword>
<keyword evidence="5 12" id="KW-0597">Phosphoprotein</keyword>
<sequence>MRSTDTANDGLTVRAELENLLSELERIPIDAPDRRDHIRGLIDRSGRAVLVCDRTHEVCVASQRAFDVWSGRLAKADLTTPLRFEVVDARGRTCSLATWMTTHVDVGGPPEEVMIERFDRSRIRLYARCLALRDSGSATAVGYVCDFELAGSAMLEDAQAAHRRASFLAQSVPRLLAASLDPRARLRQLVKLIVPAFADACAVFVRRGDGVLQVEAGLWADAEKDTIARALNEKFPLRLGESSGVSRVFASGIAEVIPRFTEKTLRQVASSQEHYRLLRRLGFYSGMLVPLIVDNRVVAAVSLVLTDPERSYGPADLDTAEQLALNAGLALESARRYQEEQKARAESEDAAQKLARLQAIMTDLASALTVEEVGDAIVDHGIRAVGARSAVIWMVEHQTHTLRVIRMDLVARYPRSLFETIPIESDFPLAQCVRERTPIFVVSQEDFVARYPLVAPRFSEIPSFACLPLVAHDEVVGAVSFGFDAPRPFDDEQRMYLMLVAEHCAQGLVRARLYEAAQHARNEMALLFKLGEAVNRARTIGEVYDAAIDALQLVPKIGRCAIVVFPGDGEPSVAASHGLSANFQDELARAARQHRRVSKQTLVSDVDTDPSMEPYRALCLEENIRALAIFPLVHRDDVLGKFIVYSSEQHRFRNEELRIARAIAGQLAQALARRRAETEAQGARAAAEHASRMKDEFLAVVSHELRTPLASLTGWASILQTKRKNDPATLEKGIAVIARNARAQATIINDILDVSRIIRGTLHIDERQVSLAPIIAETIESLKTSATAKQIRVTFDHGQGEFSLLGDAERLRQIVWNLLSNAIKFTPAGGRVQLRLRRRAPADEAACAPIVLEVEDDGVGIDRRMLPFVFDRFSQGDSSSTRREGGLGLGLAIVRHLVELHGGHVSVESAGVGRGATFRVELPVCAAVESAANNAAQEVSEPPSAVPSIPPPSESSALRGIRVLVVDDHPDARDVLKEALVSYGATVAVAGSAREAMTILPSFTPDVLVSDIGMPEEDGYALLQRVRQLPGPLAQVPAVAVTAYARTEDAQRARRAGFYCHVPKPTKPEILADAVTRAFRAA</sequence>
<keyword evidence="7" id="KW-0547">Nucleotide-binding</keyword>
<keyword evidence="16" id="KW-1185">Reference proteome</keyword>
<dbReference type="SUPFAM" id="SSF47384">
    <property type="entry name" value="Homodimeric domain of signal transducing histidine kinase"/>
    <property type="match status" value="1"/>
</dbReference>
<evidence type="ECO:0000259" key="14">
    <source>
        <dbReference type="PROSITE" id="PS50110"/>
    </source>
</evidence>
<name>A0A0K1PX87_9BACT</name>
<evidence type="ECO:0000313" key="15">
    <source>
        <dbReference type="EMBL" id="AKU98001.1"/>
    </source>
</evidence>
<dbReference type="RefSeq" id="WP_146649049.1">
    <property type="nucleotide sequence ID" value="NZ_CP012333.1"/>
</dbReference>
<evidence type="ECO:0000256" key="3">
    <source>
        <dbReference type="ARBA" id="ARBA00012438"/>
    </source>
</evidence>
<evidence type="ECO:0000256" key="11">
    <source>
        <dbReference type="ARBA" id="ARBA00023136"/>
    </source>
</evidence>
<dbReference type="PANTHER" id="PTHR43047">
    <property type="entry name" value="TWO-COMPONENT HISTIDINE PROTEIN KINASE"/>
    <property type="match status" value="1"/>
</dbReference>